<comment type="caution">
    <text evidence="1">The sequence shown here is derived from an EMBL/GenBank/DDBJ whole genome shotgun (WGS) entry which is preliminary data.</text>
</comment>
<organism evidence="1 2">
    <name type="scientific">Kaistia nematophila</name>
    <dbReference type="NCBI Taxonomy" id="2994654"/>
    <lineage>
        <taxon>Bacteria</taxon>
        <taxon>Pseudomonadati</taxon>
        <taxon>Pseudomonadota</taxon>
        <taxon>Alphaproteobacteria</taxon>
        <taxon>Hyphomicrobiales</taxon>
        <taxon>Kaistiaceae</taxon>
        <taxon>Kaistia</taxon>
    </lineage>
</organism>
<dbReference type="Gene3D" id="6.10.250.730">
    <property type="match status" value="1"/>
</dbReference>
<name>A0A9X3INC7_9HYPH</name>
<dbReference type="RefSeq" id="WP_266340406.1">
    <property type="nucleotide sequence ID" value="NZ_JAPKNK010000010.1"/>
</dbReference>
<keyword evidence="2" id="KW-1185">Reference proteome</keyword>
<dbReference type="Proteomes" id="UP001144805">
    <property type="component" value="Unassembled WGS sequence"/>
</dbReference>
<protein>
    <submittedName>
        <fullName evidence="1">DUF982 domain-containing protein</fullName>
    </submittedName>
</protein>
<dbReference type="InterPro" id="IPR010385">
    <property type="entry name" value="DUF982"/>
</dbReference>
<proteinExistence type="predicted"/>
<dbReference type="Pfam" id="PF06169">
    <property type="entry name" value="DUF982"/>
    <property type="match status" value="1"/>
</dbReference>
<sequence length="107" mass="11812">MAQRPSISPRMLHHFEPVHVWEGIGKHRAISDVERAAEWLLERWPPAFSDTAAHAAARLACLEAWEDSLPAEYARAAFIVAAREAGILVPEEITGRPGRAGRVVPGR</sequence>
<accession>A0A9X3INC7</accession>
<reference evidence="1" key="1">
    <citation type="submission" date="2022-11" db="EMBL/GenBank/DDBJ databases">
        <title>Biodiversity and phylogenetic relationships of bacteria.</title>
        <authorList>
            <person name="Machado R.A.R."/>
            <person name="Bhat A."/>
            <person name="Loulou A."/>
            <person name="Kallel S."/>
        </authorList>
    </citation>
    <scope>NUCLEOTIDE SEQUENCE</scope>
    <source>
        <strain evidence="1">K-TC2</strain>
    </source>
</reference>
<evidence type="ECO:0000313" key="2">
    <source>
        <dbReference type="Proteomes" id="UP001144805"/>
    </source>
</evidence>
<dbReference type="AlphaFoldDB" id="A0A9X3INC7"/>
<evidence type="ECO:0000313" key="1">
    <source>
        <dbReference type="EMBL" id="MCX5571446.1"/>
    </source>
</evidence>
<gene>
    <name evidence="1" type="ORF">OSH07_19765</name>
</gene>
<dbReference type="EMBL" id="JAPKNK010000010">
    <property type="protein sequence ID" value="MCX5571446.1"/>
    <property type="molecule type" value="Genomic_DNA"/>
</dbReference>